<protein>
    <submittedName>
        <fullName evidence="4">Uncharacterized protein</fullName>
    </submittedName>
</protein>
<dbReference type="Proteomes" id="UP000694412">
    <property type="component" value="Chromosome 20"/>
</dbReference>
<reference evidence="4" key="3">
    <citation type="submission" date="2025-09" db="UniProtKB">
        <authorList>
            <consortium name="Ensembl"/>
        </authorList>
    </citation>
    <scope>IDENTIFICATION</scope>
</reference>
<sequence>MAPGRGAASGCGARGVCVATQAALCKAAAGHRQLVLQLGGSADGPQLREERRRRSVEVRELSVGLQSALLAWLQQAVGPQEQRELERLWVLFLSALELFLQDLCCAHHLCCTFSPGMGGVTPLRTGLGRWRGGGPELPPTPPCLEEEMEQVVGLGEGGDAFIAGHLRAAPSGRNRQYGTDSNGTAQTPSTPSTTTLTISDTSSCCSLRGQRVTGRTGHSTAQHRAQHSTAPGRAMQGNAGRPGPAQPVRSRSRPHLFPTEPRAAVAPASAPLRAAALGTAAGSAFCEAMAVPGRSWGPSALGPVRSRSAPVPLPLCPPAVPPRSRTPF</sequence>
<evidence type="ECO:0000313" key="4">
    <source>
        <dbReference type="Ensembl" id="ENSCJPP00005006883.1"/>
    </source>
</evidence>
<accession>A0A8C2T199</accession>
<feature type="compositionally biased region" description="Polar residues" evidence="3">
    <location>
        <begin position="173"/>
        <end position="186"/>
    </location>
</feature>
<feature type="compositionally biased region" description="Pro residues" evidence="3">
    <location>
        <begin position="311"/>
        <end position="321"/>
    </location>
</feature>
<name>A0A8C2T199_COTJA</name>
<feature type="region of interest" description="Disordered" evidence="3">
    <location>
        <begin position="298"/>
        <end position="328"/>
    </location>
</feature>
<keyword evidence="5" id="KW-1185">Reference proteome</keyword>
<dbReference type="Ensembl" id="ENSCJPT00005010737.1">
    <property type="protein sequence ID" value="ENSCJPP00005006883.1"/>
    <property type="gene ID" value="ENSCJPG00005006372.1"/>
</dbReference>
<reference evidence="4" key="1">
    <citation type="submission" date="2015-11" db="EMBL/GenBank/DDBJ databases">
        <authorList>
            <consortium name="International Coturnix japonica Genome Analysis Consortium"/>
            <person name="Warren W."/>
            <person name="Burt D.W."/>
            <person name="Antin P.B."/>
            <person name="Lanford R."/>
            <person name="Gros J."/>
            <person name="Wilson R.K."/>
        </authorList>
    </citation>
    <scope>NUCLEOTIDE SEQUENCE [LARGE SCALE GENOMIC DNA]</scope>
</reference>
<evidence type="ECO:0000256" key="1">
    <source>
        <dbReference type="ARBA" id="ARBA00007457"/>
    </source>
</evidence>
<feature type="compositionally biased region" description="Low complexity" evidence="3">
    <location>
        <begin position="187"/>
        <end position="207"/>
    </location>
</feature>
<feature type="compositionally biased region" description="Polar residues" evidence="3">
    <location>
        <begin position="216"/>
        <end position="229"/>
    </location>
</feature>
<organism evidence="4 5">
    <name type="scientific">Coturnix japonica</name>
    <name type="common">Japanese quail</name>
    <name type="synonym">Coturnix coturnix japonica</name>
    <dbReference type="NCBI Taxonomy" id="93934"/>
    <lineage>
        <taxon>Eukaryota</taxon>
        <taxon>Metazoa</taxon>
        <taxon>Chordata</taxon>
        <taxon>Craniata</taxon>
        <taxon>Vertebrata</taxon>
        <taxon>Euteleostomi</taxon>
        <taxon>Archelosauria</taxon>
        <taxon>Archosauria</taxon>
        <taxon>Dinosauria</taxon>
        <taxon>Saurischia</taxon>
        <taxon>Theropoda</taxon>
        <taxon>Coelurosauria</taxon>
        <taxon>Aves</taxon>
        <taxon>Neognathae</taxon>
        <taxon>Galloanserae</taxon>
        <taxon>Galliformes</taxon>
        <taxon>Phasianidae</taxon>
        <taxon>Perdicinae</taxon>
        <taxon>Coturnix</taxon>
    </lineage>
</organism>
<evidence type="ECO:0000256" key="3">
    <source>
        <dbReference type="SAM" id="MobiDB-lite"/>
    </source>
</evidence>
<dbReference type="InterPro" id="IPR026512">
    <property type="entry name" value="RGS7BP/RGS9BP"/>
</dbReference>
<dbReference type="GeneTree" id="ENSGT00960000189768"/>
<keyword evidence="2" id="KW-0734">Signal transduction inhibitor</keyword>
<evidence type="ECO:0000313" key="5">
    <source>
        <dbReference type="Proteomes" id="UP000694412"/>
    </source>
</evidence>
<evidence type="ECO:0000256" key="2">
    <source>
        <dbReference type="ARBA" id="ARBA00022700"/>
    </source>
</evidence>
<reference evidence="4" key="2">
    <citation type="submission" date="2025-08" db="UniProtKB">
        <authorList>
            <consortium name="Ensembl"/>
        </authorList>
    </citation>
    <scope>IDENTIFICATION</scope>
</reference>
<dbReference type="AlphaFoldDB" id="A0A8C2T199"/>
<proteinExistence type="inferred from homology"/>
<feature type="region of interest" description="Disordered" evidence="3">
    <location>
        <begin position="170"/>
        <end position="255"/>
    </location>
</feature>
<dbReference type="GO" id="GO:0009968">
    <property type="term" value="P:negative regulation of signal transduction"/>
    <property type="evidence" value="ECO:0007669"/>
    <property type="project" value="UniProtKB-KW"/>
</dbReference>
<dbReference type="PANTHER" id="PTHR21029">
    <property type="entry name" value="R-SEVEN BINDING PROTEIN (R7BP) HOMOLOG"/>
    <property type="match status" value="1"/>
</dbReference>
<comment type="similarity">
    <text evidence="1">Belongs to the RGS7BP/RGS9BP family.</text>
</comment>